<feature type="binding site" evidence="5">
    <location>
        <position position="448"/>
    </location>
    <ligand>
        <name>chloride</name>
        <dbReference type="ChEBI" id="CHEBI:17996"/>
        <label>1</label>
    </ligand>
</feature>
<evidence type="ECO:0000256" key="8">
    <source>
        <dbReference type="PROSITE-ProRule" id="PRU01355"/>
    </source>
</evidence>
<feature type="non-terminal residue" evidence="12">
    <location>
        <position position="1"/>
    </location>
</feature>
<keyword evidence="9" id="KW-0482">Metalloprotease</keyword>
<name>A0AAV2RH84_MEGNR</name>
<dbReference type="SUPFAM" id="SSF55486">
    <property type="entry name" value="Metalloproteases ('zincins'), catalytic domain"/>
    <property type="match status" value="1"/>
</dbReference>
<dbReference type="PROSITE" id="PS52011">
    <property type="entry name" value="PEPTIDASE_M2"/>
    <property type="match status" value="1"/>
</dbReference>
<sequence length="530" mass="61635">LKIMKNGAASDENPAIEVKKDALISNPEDLSAEDHVLLPLEDSSARNHVSSPLKDSFAEDILPNPPEDSSAEDSIIKPKNALHKRKLQSNWESFMKNKLKCEDDDPDECPNKKDLCKDSFLVQLNCKKTCGICVVDCQDRIPDCHMKKENFSCHDSTLMQMACKKTCGLCFEDDLTDDVSNQTDSSKEKACLEYLQPYGFWVLKNEEHGCEYGAQKLTDIGETDTHLCCQYLFDPLVSWNDTRHKTNEEKSAYSFIKKIDAVSSKLCYSTKNAKWEFYTDITRKNRNKYEAVQLKVNKWMEKYFIIYKTEGWDWKNFDDKDLWRQFQLRSILGSHGLSSDSKAVLANARLEVVEDRIYINLCEYKPTPQENKTSTIKKKCDLKLPVVKKYMANSDSYKELVYYWTSYRDKIMKLHTNVKYNKLIHLFNEAAKLNDYSNAVDMWQALDYGQKDWFYDMGMLWKGVLPLYKEIHAYVRSKLRIKHGKSKIGYRSPIPAHLLGDMWAKRWDKKFILFAPFPDKLPLPTDVTIK</sequence>
<feature type="non-terminal residue" evidence="12">
    <location>
        <position position="530"/>
    </location>
</feature>
<dbReference type="EMBL" id="CAXKWB010023806">
    <property type="protein sequence ID" value="CAL4125561.1"/>
    <property type="molecule type" value="Genomic_DNA"/>
</dbReference>
<feature type="glycosylation site" description="N-linked (GlcNAc...) asparagine" evidence="6">
    <location>
        <position position="371"/>
    </location>
</feature>
<dbReference type="GO" id="GO:0006508">
    <property type="term" value="P:proteolysis"/>
    <property type="evidence" value="ECO:0007669"/>
    <property type="project" value="UniProtKB-KW"/>
</dbReference>
<feature type="domain" description="ShKT" evidence="11">
    <location>
        <begin position="137"/>
        <end position="170"/>
    </location>
</feature>
<evidence type="ECO:0000256" key="2">
    <source>
        <dbReference type="ARBA" id="ARBA00022729"/>
    </source>
</evidence>
<keyword evidence="3" id="KW-1015">Disulfide bond</keyword>
<keyword evidence="13" id="KW-1185">Reference proteome</keyword>
<comment type="similarity">
    <text evidence="1 8 9">Belongs to the peptidase M2 family.</text>
</comment>
<keyword evidence="4 6" id="KW-0325">Glycoprotein</keyword>
<evidence type="ECO:0000256" key="9">
    <source>
        <dbReference type="RuleBase" id="RU361144"/>
    </source>
</evidence>
<dbReference type="EC" id="3.4.-.-" evidence="9"/>
<feature type="region of interest" description="Disordered" evidence="10">
    <location>
        <begin position="35"/>
        <end position="79"/>
    </location>
</feature>
<dbReference type="Gene3D" id="1.10.10.1870">
    <property type="entry name" value="ShTK domain-like"/>
    <property type="match status" value="1"/>
</dbReference>
<evidence type="ECO:0000256" key="10">
    <source>
        <dbReference type="SAM" id="MobiDB-lite"/>
    </source>
</evidence>
<dbReference type="PANTHER" id="PTHR10514">
    <property type="entry name" value="ANGIOTENSIN-CONVERTING ENZYME"/>
    <property type="match status" value="1"/>
</dbReference>
<dbReference type="Proteomes" id="UP001497623">
    <property type="component" value="Unassembled WGS sequence"/>
</dbReference>
<comment type="cofactor">
    <cofactor evidence="9">
        <name>Zn(2+)</name>
        <dbReference type="ChEBI" id="CHEBI:29105"/>
    </cofactor>
    <text evidence="9">Binds 1 zinc ion per subunit.</text>
</comment>
<comment type="caution">
    <text evidence="12">The sequence shown here is derived from an EMBL/GenBank/DDBJ whole genome shotgun (WGS) entry which is preliminary data.</text>
</comment>
<dbReference type="AlphaFoldDB" id="A0AAV2RH84"/>
<keyword evidence="9" id="KW-0479">Metal-binding</keyword>
<dbReference type="PANTHER" id="PTHR10514:SF45">
    <property type="entry name" value="ANGIOTENSIN-CONVERTING ENZYME"/>
    <property type="match status" value="1"/>
</dbReference>
<evidence type="ECO:0000256" key="6">
    <source>
        <dbReference type="PIRSR" id="PIRSR601548-5"/>
    </source>
</evidence>
<dbReference type="PRINTS" id="PR00791">
    <property type="entry name" value="PEPDIPTASEA"/>
</dbReference>
<keyword evidence="9" id="KW-0121">Carboxypeptidase</keyword>
<dbReference type="GO" id="GO:0005886">
    <property type="term" value="C:plasma membrane"/>
    <property type="evidence" value="ECO:0007669"/>
    <property type="project" value="TreeGrafter"/>
</dbReference>
<reference evidence="12 13" key="1">
    <citation type="submission" date="2024-05" db="EMBL/GenBank/DDBJ databases">
        <authorList>
            <person name="Wallberg A."/>
        </authorList>
    </citation>
    <scope>NUCLEOTIDE SEQUENCE [LARGE SCALE GENOMIC DNA]</scope>
</reference>
<dbReference type="GO" id="GO:0046872">
    <property type="term" value="F:metal ion binding"/>
    <property type="evidence" value="ECO:0007669"/>
    <property type="project" value="UniProtKB-KW"/>
</dbReference>
<evidence type="ECO:0000256" key="7">
    <source>
        <dbReference type="PROSITE-ProRule" id="PRU01005"/>
    </source>
</evidence>
<dbReference type="SMART" id="SM00254">
    <property type="entry name" value="ShKT"/>
    <property type="match status" value="2"/>
</dbReference>
<dbReference type="GO" id="GO:0008241">
    <property type="term" value="F:peptidyl-dipeptidase activity"/>
    <property type="evidence" value="ECO:0007669"/>
    <property type="project" value="InterPro"/>
</dbReference>
<protein>
    <recommendedName>
        <fullName evidence="9">Angiotensin-converting enzyme</fullName>
        <ecNumber evidence="9">3.4.-.-</ecNumber>
    </recommendedName>
</protein>
<evidence type="ECO:0000313" key="13">
    <source>
        <dbReference type="Proteomes" id="UP001497623"/>
    </source>
</evidence>
<keyword evidence="9" id="KW-0862">Zinc</keyword>
<evidence type="ECO:0000256" key="5">
    <source>
        <dbReference type="PIRSR" id="PIRSR601548-2"/>
    </source>
</evidence>
<gene>
    <name evidence="12" type="ORF">MNOR_LOCUS25206</name>
</gene>
<evidence type="ECO:0000256" key="1">
    <source>
        <dbReference type="ARBA" id="ARBA00008139"/>
    </source>
</evidence>
<keyword evidence="9" id="KW-0645">Protease</keyword>
<comment type="caution">
    <text evidence="7">Lacks conserved residue(s) required for the propagation of feature annotation.</text>
</comment>
<dbReference type="Pfam" id="PF01549">
    <property type="entry name" value="ShK"/>
    <property type="match status" value="2"/>
</dbReference>
<evidence type="ECO:0000256" key="4">
    <source>
        <dbReference type="ARBA" id="ARBA00023180"/>
    </source>
</evidence>
<feature type="domain" description="ShKT" evidence="11">
    <location>
        <begin position="101"/>
        <end position="133"/>
    </location>
</feature>
<dbReference type="Pfam" id="PF01401">
    <property type="entry name" value="Peptidase_M2"/>
    <property type="match status" value="1"/>
</dbReference>
<dbReference type="PROSITE" id="PS51670">
    <property type="entry name" value="SHKT"/>
    <property type="match status" value="2"/>
</dbReference>
<organism evidence="12 13">
    <name type="scientific">Meganyctiphanes norvegica</name>
    <name type="common">Northern krill</name>
    <name type="synonym">Thysanopoda norvegica</name>
    <dbReference type="NCBI Taxonomy" id="48144"/>
    <lineage>
        <taxon>Eukaryota</taxon>
        <taxon>Metazoa</taxon>
        <taxon>Ecdysozoa</taxon>
        <taxon>Arthropoda</taxon>
        <taxon>Crustacea</taxon>
        <taxon>Multicrustacea</taxon>
        <taxon>Malacostraca</taxon>
        <taxon>Eumalacostraca</taxon>
        <taxon>Eucarida</taxon>
        <taxon>Euphausiacea</taxon>
        <taxon>Euphausiidae</taxon>
        <taxon>Meganyctiphanes</taxon>
    </lineage>
</organism>
<evidence type="ECO:0000259" key="11">
    <source>
        <dbReference type="PROSITE" id="PS51670"/>
    </source>
</evidence>
<evidence type="ECO:0000313" key="12">
    <source>
        <dbReference type="EMBL" id="CAL4125561.1"/>
    </source>
</evidence>
<evidence type="ECO:0000256" key="3">
    <source>
        <dbReference type="ARBA" id="ARBA00023157"/>
    </source>
</evidence>
<dbReference type="GO" id="GO:0008237">
    <property type="term" value="F:metallopeptidase activity"/>
    <property type="evidence" value="ECO:0007669"/>
    <property type="project" value="UniProtKB-KW"/>
</dbReference>
<keyword evidence="9" id="KW-0378">Hydrolase</keyword>
<dbReference type="GO" id="GO:0004180">
    <property type="term" value="F:carboxypeptidase activity"/>
    <property type="evidence" value="ECO:0007669"/>
    <property type="project" value="UniProtKB-KW"/>
</dbReference>
<proteinExistence type="inferred from homology"/>
<dbReference type="InterPro" id="IPR001548">
    <property type="entry name" value="Peptidase_M2"/>
</dbReference>
<keyword evidence="2" id="KW-0732">Signal</keyword>
<accession>A0AAV2RH84</accession>
<dbReference type="InterPro" id="IPR003582">
    <property type="entry name" value="ShKT_dom"/>
</dbReference>